<evidence type="ECO:0000256" key="3">
    <source>
        <dbReference type="ARBA" id="ARBA00022676"/>
    </source>
</evidence>
<evidence type="ECO:0000313" key="9">
    <source>
        <dbReference type="EMBL" id="KOH46689.1"/>
    </source>
</evidence>
<dbReference type="SUPFAM" id="SSF53448">
    <property type="entry name" value="Nucleotide-diphospho-sugar transferases"/>
    <property type="match status" value="1"/>
</dbReference>
<keyword evidence="6" id="KW-0812">Transmembrane</keyword>
<feature type="domain" description="Glycosyltransferase 2-like" evidence="8">
    <location>
        <begin position="36"/>
        <end position="166"/>
    </location>
</feature>
<proteinExistence type="predicted"/>
<keyword evidence="3" id="KW-0328">Glycosyltransferase</keyword>
<evidence type="ECO:0000256" key="6">
    <source>
        <dbReference type="SAM" id="Phobius"/>
    </source>
</evidence>
<gene>
    <name evidence="9" type="ORF">NC99_05290</name>
</gene>
<dbReference type="InterPro" id="IPR029044">
    <property type="entry name" value="Nucleotide-diphossugar_trans"/>
</dbReference>
<sequence length="359" mass="40715">MSLLVLMILRTLVAVVNAAGKPFLPVAKCKPGGKVSILIPARNEEENLPRLLNSILRLDYPEVEVWVCDDHSSDHTWQILKEWKAKDPRIGYFQGEPLPPSWSGKNYACHQLAKKATGDYLLFVDADVTLASHSLEKALAFFNSRQLALLTIFPRQLMQSNAERITVPFMNWALLNLLPLLAVLKLKNPLFAAGNGQFMLFDALHYRKNCWHKKVKASYVEDILIVRMVKEQGHRVAVLLGNNDVFCRMYQSYQASLQGFSRNVHEFFLGSRILMILFWVSLLATPVALFLSWSWSGLLVYLGLFIINRLAVSSASREKLGASLLLHPLNILFFTHLIYANLGLRIKKNGQWKNRTLAG</sequence>
<keyword evidence="10" id="KW-1185">Reference proteome</keyword>
<keyword evidence="7" id="KW-0732">Signal</keyword>
<dbReference type="STRING" id="1409788.NC99_05290"/>
<dbReference type="CDD" id="cd00761">
    <property type="entry name" value="Glyco_tranf_GTA_type"/>
    <property type="match status" value="1"/>
</dbReference>
<evidence type="ECO:0000256" key="2">
    <source>
        <dbReference type="ARBA" id="ARBA00022475"/>
    </source>
</evidence>
<dbReference type="Gene3D" id="3.90.550.10">
    <property type="entry name" value="Spore Coat Polysaccharide Biosynthesis Protein SpsA, Chain A"/>
    <property type="match status" value="1"/>
</dbReference>
<evidence type="ECO:0000256" key="1">
    <source>
        <dbReference type="ARBA" id="ARBA00004236"/>
    </source>
</evidence>
<dbReference type="Proteomes" id="UP000036958">
    <property type="component" value="Unassembled WGS sequence"/>
</dbReference>
<dbReference type="PANTHER" id="PTHR43646:SF2">
    <property type="entry name" value="GLYCOSYLTRANSFERASE 2-LIKE DOMAIN-CONTAINING PROTEIN"/>
    <property type="match status" value="1"/>
</dbReference>
<dbReference type="EMBL" id="LGIA01000023">
    <property type="protein sequence ID" value="KOH46689.1"/>
    <property type="molecule type" value="Genomic_DNA"/>
</dbReference>
<dbReference type="InterPro" id="IPR001173">
    <property type="entry name" value="Glyco_trans_2-like"/>
</dbReference>
<comment type="caution">
    <text evidence="9">The sequence shown here is derived from an EMBL/GenBank/DDBJ whole genome shotgun (WGS) entry which is preliminary data.</text>
</comment>
<feature type="chain" id="PRO_5005591661" description="Glycosyltransferase 2-like domain-containing protein" evidence="7">
    <location>
        <begin position="19"/>
        <end position="359"/>
    </location>
</feature>
<feature type="transmembrane region" description="Helical" evidence="6">
    <location>
        <begin position="293"/>
        <end position="312"/>
    </location>
</feature>
<name>A0A0L8VE13_9BACT</name>
<organism evidence="9 10">
    <name type="scientific">Sunxiuqinia dokdonensis</name>
    <dbReference type="NCBI Taxonomy" id="1409788"/>
    <lineage>
        <taxon>Bacteria</taxon>
        <taxon>Pseudomonadati</taxon>
        <taxon>Bacteroidota</taxon>
        <taxon>Bacteroidia</taxon>
        <taxon>Marinilabiliales</taxon>
        <taxon>Prolixibacteraceae</taxon>
        <taxon>Sunxiuqinia</taxon>
    </lineage>
</organism>
<accession>A0A0L8VE13</accession>
<comment type="subcellular location">
    <subcellularLocation>
        <location evidence="1">Cell membrane</location>
    </subcellularLocation>
</comment>
<feature type="transmembrane region" description="Helical" evidence="6">
    <location>
        <begin position="324"/>
        <end position="342"/>
    </location>
</feature>
<dbReference type="GO" id="GO:0005886">
    <property type="term" value="C:plasma membrane"/>
    <property type="evidence" value="ECO:0007669"/>
    <property type="project" value="UniProtKB-SubCell"/>
</dbReference>
<keyword evidence="5 6" id="KW-0472">Membrane</keyword>
<dbReference type="AlphaFoldDB" id="A0A0L8VE13"/>
<evidence type="ECO:0000256" key="5">
    <source>
        <dbReference type="ARBA" id="ARBA00023136"/>
    </source>
</evidence>
<dbReference type="PANTHER" id="PTHR43646">
    <property type="entry name" value="GLYCOSYLTRANSFERASE"/>
    <property type="match status" value="1"/>
</dbReference>
<reference evidence="10" key="1">
    <citation type="submission" date="2015-07" db="EMBL/GenBank/DDBJ databases">
        <title>Genome sequencing of Sunxiuqinia dokdonensis strain SK.</title>
        <authorList>
            <person name="Ahn S."/>
            <person name="Kim B.-C."/>
        </authorList>
    </citation>
    <scope>NUCLEOTIDE SEQUENCE [LARGE SCALE GENOMIC DNA]</scope>
    <source>
        <strain evidence="10">SK</strain>
    </source>
</reference>
<feature type="transmembrane region" description="Helical" evidence="6">
    <location>
        <begin position="267"/>
        <end position="287"/>
    </location>
</feature>
<keyword evidence="4" id="KW-0808">Transferase</keyword>
<evidence type="ECO:0000256" key="4">
    <source>
        <dbReference type="ARBA" id="ARBA00022679"/>
    </source>
</evidence>
<evidence type="ECO:0000256" key="7">
    <source>
        <dbReference type="SAM" id="SignalP"/>
    </source>
</evidence>
<keyword evidence="6" id="KW-1133">Transmembrane helix</keyword>
<feature type="signal peptide" evidence="7">
    <location>
        <begin position="1"/>
        <end position="18"/>
    </location>
</feature>
<evidence type="ECO:0000313" key="10">
    <source>
        <dbReference type="Proteomes" id="UP000036958"/>
    </source>
</evidence>
<keyword evidence="2" id="KW-1003">Cell membrane</keyword>
<dbReference type="Pfam" id="PF00535">
    <property type="entry name" value="Glycos_transf_2"/>
    <property type="match status" value="1"/>
</dbReference>
<protein>
    <recommendedName>
        <fullName evidence="8">Glycosyltransferase 2-like domain-containing protein</fullName>
    </recommendedName>
</protein>
<evidence type="ECO:0000259" key="8">
    <source>
        <dbReference type="Pfam" id="PF00535"/>
    </source>
</evidence>
<dbReference type="GO" id="GO:0016757">
    <property type="term" value="F:glycosyltransferase activity"/>
    <property type="evidence" value="ECO:0007669"/>
    <property type="project" value="UniProtKB-KW"/>
</dbReference>